<dbReference type="RefSeq" id="WP_377212861.1">
    <property type="nucleotide sequence ID" value="NZ_JBHTJV010000009.1"/>
</dbReference>
<name>A0ABW3FJV0_9HYPH</name>
<evidence type="ECO:0000313" key="2">
    <source>
        <dbReference type="Proteomes" id="UP001597101"/>
    </source>
</evidence>
<accession>A0ABW3FJV0</accession>
<keyword evidence="2" id="KW-1185">Reference proteome</keyword>
<organism evidence="1 2">
    <name type="scientific">Pseudahrensia aquimaris</name>
    <dbReference type="NCBI Taxonomy" id="744461"/>
    <lineage>
        <taxon>Bacteria</taxon>
        <taxon>Pseudomonadati</taxon>
        <taxon>Pseudomonadota</taxon>
        <taxon>Alphaproteobacteria</taxon>
        <taxon>Hyphomicrobiales</taxon>
        <taxon>Ahrensiaceae</taxon>
        <taxon>Pseudahrensia</taxon>
    </lineage>
</organism>
<dbReference type="Proteomes" id="UP001597101">
    <property type="component" value="Unassembled WGS sequence"/>
</dbReference>
<sequence length="190" mass="20700">MTMTMEKNMRKAKRTIRRFLREQKALAATEFALALPFLLTLYLGFAQLARVDAYHSRVGDTASTINDLVAKLPQVGTAQLDAVMLAGAAIAGSIGPQIQVQVIGVSVDDQGDATVLWSRGRNATPPAAGLPYDLPDSLTNEAGFIVVTKSEYNYDWSPTKFAPMPPVNIKYNYYHVPRSSDITDCVGCNT</sequence>
<comment type="caution">
    <text evidence="1">The sequence shown here is derived from an EMBL/GenBank/DDBJ whole genome shotgun (WGS) entry which is preliminary data.</text>
</comment>
<reference evidence="2" key="1">
    <citation type="journal article" date="2019" name="Int. J. Syst. Evol. Microbiol.">
        <title>The Global Catalogue of Microorganisms (GCM) 10K type strain sequencing project: providing services to taxonomists for standard genome sequencing and annotation.</title>
        <authorList>
            <consortium name="The Broad Institute Genomics Platform"/>
            <consortium name="The Broad Institute Genome Sequencing Center for Infectious Disease"/>
            <person name="Wu L."/>
            <person name="Ma J."/>
        </authorList>
    </citation>
    <scope>NUCLEOTIDE SEQUENCE [LARGE SCALE GENOMIC DNA]</scope>
    <source>
        <strain evidence="2">CCUG 60023</strain>
    </source>
</reference>
<dbReference type="EMBL" id="JBHTJV010000009">
    <property type="protein sequence ID" value="MFD0917021.1"/>
    <property type="molecule type" value="Genomic_DNA"/>
</dbReference>
<protein>
    <submittedName>
        <fullName evidence="1">TadE/TadG family type IV pilus assembly protein</fullName>
    </submittedName>
</protein>
<evidence type="ECO:0000313" key="1">
    <source>
        <dbReference type="EMBL" id="MFD0917021.1"/>
    </source>
</evidence>
<gene>
    <name evidence="1" type="ORF">ACFQ14_11430</name>
</gene>
<proteinExistence type="predicted"/>